<proteinExistence type="predicted"/>
<evidence type="ECO:0008006" key="4">
    <source>
        <dbReference type="Google" id="ProtNLM"/>
    </source>
</evidence>
<keyword evidence="3" id="KW-1185">Reference proteome</keyword>
<dbReference type="EMBL" id="LNIX01000005">
    <property type="protein sequence ID" value="OXA54743.1"/>
    <property type="molecule type" value="Genomic_DNA"/>
</dbReference>
<gene>
    <name evidence="2" type="ORF">Fcan01_11432</name>
</gene>
<keyword evidence="1" id="KW-1133">Transmembrane helix</keyword>
<evidence type="ECO:0000313" key="3">
    <source>
        <dbReference type="Proteomes" id="UP000198287"/>
    </source>
</evidence>
<dbReference type="AlphaFoldDB" id="A0A226EB34"/>
<comment type="caution">
    <text evidence="2">The sequence shown here is derived from an EMBL/GenBank/DDBJ whole genome shotgun (WGS) entry which is preliminary data.</text>
</comment>
<reference evidence="2 3" key="1">
    <citation type="submission" date="2015-12" db="EMBL/GenBank/DDBJ databases">
        <title>The genome of Folsomia candida.</title>
        <authorList>
            <person name="Faddeeva A."/>
            <person name="Derks M.F."/>
            <person name="Anvar Y."/>
            <person name="Smit S."/>
            <person name="Van Straalen N."/>
            <person name="Roelofs D."/>
        </authorList>
    </citation>
    <scope>NUCLEOTIDE SEQUENCE [LARGE SCALE GENOMIC DNA]</scope>
    <source>
        <strain evidence="2 3">VU population</strain>
        <tissue evidence="2">Whole body</tissue>
    </source>
</reference>
<feature type="transmembrane region" description="Helical" evidence="1">
    <location>
        <begin position="102"/>
        <end position="120"/>
    </location>
</feature>
<sequence length="438" mass="50128">MDPLSKISRVRCTTPRVVKGKRSQRRVSCERIRRSSVYQSVSVPVMDKKTHDSSSLNMFCKILEFSCTWKVIPYNWNSVMKRFSPIDPTDLRGQVAIKLHSGIMYAVTIFSFVRLIMNVGKDRDEFPLMMKIVNVSWLLASIQVSAIFLNNWALRGDVMQYGNRVLEKIVRQGSQGKYPYSDALWTGMVFLFLNPLPHGLVAMHTPCAPNLLSSIVLSCACIGDHDHAKFGYGMLLLMGCWELYFMTVIFIQAFLAWAFVYLGVSYATREMNGMSQDSYLKVNDFFRSMGIPLEVGIKTYLDLQRIINLLNVACKPYLATFPILLMAICSILLFGSIRLWDVDFRADTVFPFCAIRCAFETFSQILMAGQMRWASDRLMQHWEKGMMKARYRKMFTSVAKSGVKVKAGIFFTFSRWVVVISVHNFIEQTLNLLVSVES</sequence>
<protein>
    <recommendedName>
        <fullName evidence="4">Odorant receptor</fullName>
    </recommendedName>
</protein>
<feature type="transmembrane region" description="Helical" evidence="1">
    <location>
        <begin position="132"/>
        <end position="154"/>
    </location>
</feature>
<evidence type="ECO:0000256" key="1">
    <source>
        <dbReference type="SAM" id="Phobius"/>
    </source>
</evidence>
<accession>A0A226EB34</accession>
<dbReference type="Proteomes" id="UP000198287">
    <property type="component" value="Unassembled WGS sequence"/>
</dbReference>
<keyword evidence="1" id="KW-0472">Membrane</keyword>
<keyword evidence="1" id="KW-0812">Transmembrane</keyword>
<feature type="transmembrane region" description="Helical" evidence="1">
    <location>
        <begin position="317"/>
        <end position="337"/>
    </location>
</feature>
<organism evidence="2 3">
    <name type="scientific">Folsomia candida</name>
    <name type="common">Springtail</name>
    <dbReference type="NCBI Taxonomy" id="158441"/>
    <lineage>
        <taxon>Eukaryota</taxon>
        <taxon>Metazoa</taxon>
        <taxon>Ecdysozoa</taxon>
        <taxon>Arthropoda</taxon>
        <taxon>Hexapoda</taxon>
        <taxon>Collembola</taxon>
        <taxon>Entomobryomorpha</taxon>
        <taxon>Isotomoidea</taxon>
        <taxon>Isotomidae</taxon>
        <taxon>Proisotominae</taxon>
        <taxon>Folsomia</taxon>
    </lineage>
</organism>
<evidence type="ECO:0000313" key="2">
    <source>
        <dbReference type="EMBL" id="OXA54743.1"/>
    </source>
</evidence>
<name>A0A226EB34_FOLCA</name>
<feature type="transmembrane region" description="Helical" evidence="1">
    <location>
        <begin position="243"/>
        <end position="264"/>
    </location>
</feature>